<keyword evidence="2" id="KW-1185">Reference proteome</keyword>
<organism evidence="1 2">
    <name type="scientific">Bradyrhizobium manausense</name>
    <dbReference type="NCBI Taxonomy" id="989370"/>
    <lineage>
        <taxon>Bacteria</taxon>
        <taxon>Pseudomonadati</taxon>
        <taxon>Pseudomonadota</taxon>
        <taxon>Alphaproteobacteria</taxon>
        <taxon>Hyphomicrobiales</taxon>
        <taxon>Nitrobacteraceae</taxon>
        <taxon>Bradyrhizobium</taxon>
    </lineage>
</organism>
<dbReference type="EMBL" id="LJYG01000108">
    <property type="protein sequence ID" value="KRQ03296.1"/>
    <property type="molecule type" value="Genomic_DNA"/>
</dbReference>
<dbReference type="STRING" id="989370.AOQ71_31710"/>
<dbReference type="RefSeq" id="WP_057755397.1">
    <property type="nucleotide sequence ID" value="NZ_LJYG01000108.1"/>
</dbReference>
<evidence type="ECO:0000313" key="1">
    <source>
        <dbReference type="EMBL" id="KRQ03296.1"/>
    </source>
</evidence>
<evidence type="ECO:0000313" key="2">
    <source>
        <dbReference type="Proteomes" id="UP000051936"/>
    </source>
</evidence>
<dbReference type="Proteomes" id="UP000051936">
    <property type="component" value="Unassembled WGS sequence"/>
</dbReference>
<gene>
    <name evidence="1" type="ORF">AOQ71_31710</name>
</gene>
<comment type="caution">
    <text evidence="1">The sequence shown here is derived from an EMBL/GenBank/DDBJ whole genome shotgun (WGS) entry which is preliminary data.</text>
</comment>
<dbReference type="AlphaFoldDB" id="A0A0R3D0C4"/>
<proteinExistence type="predicted"/>
<sequence length="101" mass="10570">MTDEPTNLAAFRDRKEAEAVQAEIADLDCDPGVVVAEAIIETLSAGTARPLVTSYLAGKNARDGMGERANGMSDADVLVIVLEQLGIGGRSLVPGISRSDR</sequence>
<protein>
    <submittedName>
        <fullName evidence="1">Uncharacterized protein</fullName>
    </submittedName>
</protein>
<accession>A0A0R3D0C4</accession>
<name>A0A0R3D0C4_9BRAD</name>
<reference evidence="1 2" key="1">
    <citation type="submission" date="2015-09" db="EMBL/GenBank/DDBJ databases">
        <title>Draft Genome Sequence of Bradyrhizobium manausense Strain BR 3351T, a Novel Symbiotic Nitrogen-Fixing Alphaproteobacterium Isolated from Brazilian Amazon Rain Forest.</title>
        <authorList>
            <person name="De Araujo J.L."/>
            <person name="Zilli J.E."/>
        </authorList>
    </citation>
    <scope>NUCLEOTIDE SEQUENCE [LARGE SCALE GENOMIC DNA]</scope>
    <source>
        <strain evidence="1 2">BR3351</strain>
    </source>
</reference>